<evidence type="ECO:0000259" key="13">
    <source>
        <dbReference type="Pfam" id="PF00006"/>
    </source>
</evidence>
<comment type="subcellular location">
    <subcellularLocation>
        <location evidence="1">Mitochondrion inner membrane</location>
    </subcellularLocation>
</comment>
<dbReference type="GO" id="GO:0045259">
    <property type="term" value="C:proton-transporting ATP synthase complex"/>
    <property type="evidence" value="ECO:0007669"/>
    <property type="project" value="UniProtKB-KW"/>
</dbReference>
<evidence type="ECO:0000256" key="9">
    <source>
        <dbReference type="ARBA" id="ARBA00023196"/>
    </source>
</evidence>
<evidence type="ECO:0000256" key="3">
    <source>
        <dbReference type="ARBA" id="ARBA00022448"/>
    </source>
</evidence>
<keyword evidence="16" id="KW-1185">Reference proteome</keyword>
<dbReference type="InterPro" id="IPR033732">
    <property type="entry name" value="ATP_synth_F1_a_nt-bd_dom"/>
</dbReference>
<feature type="region of interest" description="Disordered" evidence="12">
    <location>
        <begin position="676"/>
        <end position="699"/>
    </location>
</feature>
<keyword evidence="10" id="KW-0066">ATP synthesis</keyword>
<dbReference type="Proteomes" id="UP000317650">
    <property type="component" value="Unassembled WGS sequence"/>
</dbReference>
<reference evidence="15 16" key="1">
    <citation type="journal article" date="2019" name="Nat. Plants">
        <title>Genome sequencing of Musa balbisiana reveals subgenome evolution and function divergence in polyploid bananas.</title>
        <authorList>
            <person name="Yao X."/>
        </authorList>
    </citation>
    <scope>NUCLEOTIDE SEQUENCE [LARGE SCALE GENOMIC DNA]</scope>
    <source>
        <strain evidence="16">cv. DH-PKW</strain>
        <tissue evidence="15">Leaves</tissue>
    </source>
</reference>
<organism evidence="15 16">
    <name type="scientific">Musa balbisiana</name>
    <name type="common">Banana</name>
    <dbReference type="NCBI Taxonomy" id="52838"/>
    <lineage>
        <taxon>Eukaryota</taxon>
        <taxon>Viridiplantae</taxon>
        <taxon>Streptophyta</taxon>
        <taxon>Embryophyta</taxon>
        <taxon>Tracheophyta</taxon>
        <taxon>Spermatophyta</taxon>
        <taxon>Magnoliopsida</taxon>
        <taxon>Liliopsida</taxon>
        <taxon>Zingiberales</taxon>
        <taxon>Musaceae</taxon>
        <taxon>Musa</taxon>
    </lineage>
</organism>
<evidence type="ECO:0000256" key="2">
    <source>
        <dbReference type="ARBA" id="ARBA00008936"/>
    </source>
</evidence>
<dbReference type="AlphaFoldDB" id="A0A4S8I6T4"/>
<dbReference type="GO" id="GO:0005524">
    <property type="term" value="F:ATP binding"/>
    <property type="evidence" value="ECO:0007669"/>
    <property type="project" value="UniProtKB-KW"/>
</dbReference>
<keyword evidence="4" id="KW-0547">Nucleotide-binding</keyword>
<dbReference type="PROSITE" id="PS00152">
    <property type="entry name" value="ATPASE_ALPHA_BETA"/>
    <property type="match status" value="1"/>
</dbReference>
<dbReference type="GO" id="GO:0043531">
    <property type="term" value="F:ADP binding"/>
    <property type="evidence" value="ECO:0007669"/>
    <property type="project" value="TreeGrafter"/>
</dbReference>
<proteinExistence type="inferred from homology"/>
<evidence type="ECO:0000256" key="4">
    <source>
        <dbReference type="ARBA" id="ARBA00022741"/>
    </source>
</evidence>
<dbReference type="FunFam" id="2.40.30.20:FF:000001">
    <property type="entry name" value="ATP synthase subunit alpha"/>
    <property type="match status" value="2"/>
</dbReference>
<dbReference type="FunFam" id="3.40.50.300:FF:000002">
    <property type="entry name" value="ATP synthase subunit alpha"/>
    <property type="match status" value="1"/>
</dbReference>
<dbReference type="CDD" id="cd01132">
    <property type="entry name" value="F1-ATPase_alpha_CD"/>
    <property type="match status" value="1"/>
</dbReference>
<evidence type="ECO:0000256" key="6">
    <source>
        <dbReference type="ARBA" id="ARBA00022840"/>
    </source>
</evidence>
<evidence type="ECO:0000256" key="5">
    <source>
        <dbReference type="ARBA" id="ARBA00022781"/>
    </source>
</evidence>
<dbReference type="EMBL" id="PYDT01000079">
    <property type="protein sequence ID" value="THU43501.1"/>
    <property type="molecule type" value="Genomic_DNA"/>
</dbReference>
<accession>A0A4S8I6T4</accession>
<evidence type="ECO:0008006" key="17">
    <source>
        <dbReference type="Google" id="ProtNLM"/>
    </source>
</evidence>
<evidence type="ECO:0000256" key="11">
    <source>
        <dbReference type="ARBA" id="ARBA00037296"/>
    </source>
</evidence>
<dbReference type="InterPro" id="IPR000194">
    <property type="entry name" value="ATPase_F1/V1/A1_a/bsu_nucl-bd"/>
</dbReference>
<dbReference type="InterPro" id="IPR020003">
    <property type="entry name" value="ATPase_a/bsu_AS"/>
</dbReference>
<gene>
    <name evidence="15" type="ORF">C4D60_Mb00t07820</name>
</gene>
<comment type="similarity">
    <text evidence="2">Belongs to the ATPase alpha/beta chains family.</text>
</comment>
<evidence type="ECO:0000256" key="10">
    <source>
        <dbReference type="ARBA" id="ARBA00023310"/>
    </source>
</evidence>
<feature type="domain" description="ATPase F1/V1/A1 complex alpha/beta subunit N-terminal" evidence="14">
    <location>
        <begin position="379"/>
        <end position="444"/>
    </location>
</feature>
<feature type="domain" description="ATPase F1/V1/A1 complex alpha/beta subunit N-terminal" evidence="14">
    <location>
        <begin position="27"/>
        <end position="94"/>
    </location>
</feature>
<dbReference type="GO" id="GO:0005743">
    <property type="term" value="C:mitochondrial inner membrane"/>
    <property type="evidence" value="ECO:0007669"/>
    <property type="project" value="UniProtKB-SubCell"/>
</dbReference>
<dbReference type="InterPro" id="IPR004100">
    <property type="entry name" value="ATPase_F1/V1/A1_a/bsu_N"/>
</dbReference>
<dbReference type="InterPro" id="IPR036121">
    <property type="entry name" value="ATPase_F1/V1/A1_a/bsu_N_sf"/>
</dbReference>
<protein>
    <recommendedName>
        <fullName evidence="17">ATP synthase subunit alpha</fullName>
    </recommendedName>
</protein>
<evidence type="ECO:0000256" key="8">
    <source>
        <dbReference type="ARBA" id="ARBA00023136"/>
    </source>
</evidence>
<dbReference type="SUPFAM" id="SSF50615">
    <property type="entry name" value="N-terminal domain of alpha and beta subunits of F1 ATP synthase"/>
    <property type="match status" value="3"/>
</dbReference>
<dbReference type="GO" id="GO:0046933">
    <property type="term" value="F:proton-transporting ATP synthase activity, rotational mechanism"/>
    <property type="evidence" value="ECO:0007669"/>
    <property type="project" value="InterPro"/>
</dbReference>
<dbReference type="Gene3D" id="2.40.30.20">
    <property type="match status" value="3"/>
</dbReference>
<dbReference type="Gene3D" id="3.40.50.300">
    <property type="entry name" value="P-loop containing nucleotide triphosphate hydrolases"/>
    <property type="match status" value="3"/>
</dbReference>
<keyword evidence="8" id="KW-0472">Membrane</keyword>
<dbReference type="InterPro" id="IPR005294">
    <property type="entry name" value="ATP_synth_F1_asu"/>
</dbReference>
<evidence type="ECO:0000256" key="7">
    <source>
        <dbReference type="ARBA" id="ARBA00023065"/>
    </source>
</evidence>
<evidence type="ECO:0000259" key="14">
    <source>
        <dbReference type="Pfam" id="PF02874"/>
    </source>
</evidence>
<keyword evidence="6" id="KW-0067">ATP-binding</keyword>
<name>A0A4S8I6T4_MUSBA</name>
<dbReference type="NCBIfam" id="TIGR00962">
    <property type="entry name" value="atpA"/>
    <property type="match status" value="1"/>
</dbReference>
<keyword evidence="7" id="KW-0406">Ion transport</keyword>
<dbReference type="PANTHER" id="PTHR48082:SF2">
    <property type="entry name" value="ATP SYNTHASE SUBUNIT ALPHA, MITOCHONDRIAL"/>
    <property type="match status" value="1"/>
</dbReference>
<sequence length="699" mass="74535">MEFSPRAAELTTLLESRMTNFYTHFKVDEIGRVVSVGDGIARVYGLNDIQAGEMVEFAVGVKGIAFNLENNNVGIVVFGSDTAIKEGDLVKRTGSIVDVPVGKAMLGRVVDALGVPIDGRGALSDHERRRVEVKAPGIIERKSVHEPMQTGLKAVDSLVPIGRGQRELIIGDRQTGKTAIAIDTILNQKQINSRGTSDTLYCVYVAIGQKRSTVAQLVQILPEASALEYSILVAATASDPAPLQFIAPYSGCAMGEYFLDNGMHALIIYDDLSKQAVAYRQMSLLLRRPPGREAFPGDVFYLHSRLLERAAKRSDQTGAGSSTALPVIETQAGDVSAYIPTNVIPITDGQICSETELFYRGIRPAINVGLSVSFRVGDEIGRVVSVGDGIARVYGLNDIQAGEMVEFAVGVKGIAFNLENNNVGIVVFGSDTAIKEGDLVKRTGSIVDVPVGKAMLGRVVDALGVPIDGRGALSDHERRRVEVKAPGIIEHEIGRVVSVGDGIARVYGLNDIQAGEMVEFAVGVKGIAFNLENNNVGIVVFGSDTAIKEGDLVKRTGSIVDVPVGKAMLGRVVDALGVPIDGRGALSDHERRRVEVKAPGIIEHEALIGPRNGGSGARSERPDVLKPRDHQAALSLYRDIGGHSTMNLGIGLVCPGNHSMGGLLILSFAAARLSNRTQQEQGNSPGKAHESEHYVECAY</sequence>
<feature type="domain" description="ATPase F1/V1/A1 complex alpha/beta subunit N-terminal" evidence="14">
    <location>
        <begin position="492"/>
        <end position="557"/>
    </location>
</feature>
<dbReference type="STRING" id="52838.A0A4S8I6T4"/>
<keyword evidence="9" id="KW-0139">CF(1)</keyword>
<comment type="function">
    <text evidence="11">Mitochondrial membrane ATP synthase (F(1)F(0) ATP synthase or Complex V) produces ATP from ADP in the presence of a proton gradient across the membrane which is generated by electron transport complexes of the respiratory chain. F-type ATPases consist of two structural domains, F(1) - containing the extramembraneous catalytic core, and F(0) - containing the membrane proton channel, linked together by a central stalk and a peripheral stalk. During catalysis, ATP synthesis in the catalytic domain of F(1) is coupled via a rotary mechanism of the central stalk subunits to proton translocation. Subunits alpha and beta form the catalytic core in F(1). Rotation of the central stalk against the surrounding alpha(3)beta(3) subunits leads to hydrolysis of ATP in three separate catalytic sites on the beta subunits. Subunit alpha does not bear the catalytic high-affinity ATP-binding sites.</text>
</comment>
<evidence type="ECO:0000256" key="1">
    <source>
        <dbReference type="ARBA" id="ARBA00004273"/>
    </source>
</evidence>
<dbReference type="PANTHER" id="PTHR48082">
    <property type="entry name" value="ATP SYNTHASE SUBUNIT ALPHA, MITOCHONDRIAL"/>
    <property type="match status" value="1"/>
</dbReference>
<evidence type="ECO:0000256" key="12">
    <source>
        <dbReference type="SAM" id="MobiDB-lite"/>
    </source>
</evidence>
<dbReference type="SUPFAM" id="SSF52540">
    <property type="entry name" value="P-loop containing nucleoside triphosphate hydrolases"/>
    <property type="match status" value="3"/>
</dbReference>
<dbReference type="InterPro" id="IPR027417">
    <property type="entry name" value="P-loop_NTPase"/>
</dbReference>
<dbReference type="CDD" id="cd18116">
    <property type="entry name" value="ATP-synt_F1_alpha_N"/>
    <property type="match status" value="3"/>
</dbReference>
<evidence type="ECO:0000313" key="15">
    <source>
        <dbReference type="EMBL" id="THU43501.1"/>
    </source>
</evidence>
<comment type="caution">
    <text evidence="15">The sequence shown here is derived from an EMBL/GenBank/DDBJ whole genome shotgun (WGS) entry which is preliminary data.</text>
</comment>
<feature type="domain" description="ATPase F1/V1/A1 complex alpha/beta subunit nucleotide-binding" evidence="13">
    <location>
        <begin position="151"/>
        <end position="373"/>
    </location>
</feature>
<feature type="compositionally biased region" description="Basic and acidic residues" evidence="12">
    <location>
        <begin position="687"/>
        <end position="699"/>
    </location>
</feature>
<evidence type="ECO:0000313" key="16">
    <source>
        <dbReference type="Proteomes" id="UP000317650"/>
    </source>
</evidence>
<dbReference type="InterPro" id="IPR023366">
    <property type="entry name" value="ATP_synth_asu-like_sf"/>
</dbReference>
<dbReference type="HAMAP" id="MF_01346">
    <property type="entry name" value="ATP_synth_alpha_bact"/>
    <property type="match status" value="1"/>
</dbReference>
<dbReference type="Pfam" id="PF00006">
    <property type="entry name" value="ATP-synt_ab"/>
    <property type="match status" value="1"/>
</dbReference>
<dbReference type="Pfam" id="PF02874">
    <property type="entry name" value="ATP-synt_ab_N"/>
    <property type="match status" value="3"/>
</dbReference>
<keyword evidence="3" id="KW-0813">Transport</keyword>
<keyword evidence="5" id="KW-0375">Hydrogen ion transport</keyword>